<dbReference type="PANTHER" id="PTHR41534">
    <property type="entry name" value="BLR3401 PROTEIN"/>
    <property type="match status" value="1"/>
</dbReference>
<comment type="similarity">
    <text evidence="1">Belongs to the bacterial ring-hydroxylating dioxygenase beta subunit family.</text>
</comment>
<dbReference type="GO" id="GO:0051213">
    <property type="term" value="F:dioxygenase activity"/>
    <property type="evidence" value="ECO:0007669"/>
    <property type="project" value="UniProtKB-KW"/>
</dbReference>
<evidence type="ECO:0000313" key="3">
    <source>
        <dbReference type="EMBL" id="MDX8153753.1"/>
    </source>
</evidence>
<keyword evidence="3" id="KW-0223">Dioxygenase</keyword>
<dbReference type="InterPro" id="IPR000391">
    <property type="entry name" value="Rng_hydr_dOase-bsu"/>
</dbReference>
<dbReference type="RefSeq" id="WP_319955902.1">
    <property type="nucleotide sequence ID" value="NZ_JAXAVX010000019.1"/>
</dbReference>
<keyword evidence="4" id="KW-1185">Reference proteome</keyword>
<dbReference type="Pfam" id="PF00866">
    <property type="entry name" value="Ring_hydroxyl_B"/>
    <property type="match status" value="1"/>
</dbReference>
<keyword evidence="2 3" id="KW-0560">Oxidoreductase</keyword>
<name>A0ABU4VS73_9ACTN</name>
<dbReference type="SUPFAM" id="SSF54427">
    <property type="entry name" value="NTF2-like"/>
    <property type="match status" value="1"/>
</dbReference>
<dbReference type="Proteomes" id="UP001277761">
    <property type="component" value="Unassembled WGS sequence"/>
</dbReference>
<evidence type="ECO:0000256" key="1">
    <source>
        <dbReference type="ARBA" id="ARBA00009570"/>
    </source>
</evidence>
<accession>A0ABU4VS73</accession>
<dbReference type="CDD" id="cd00667">
    <property type="entry name" value="ring_hydroxylating_dioxygenases_beta"/>
    <property type="match status" value="1"/>
</dbReference>
<comment type="caution">
    <text evidence="3">The sequence shown here is derived from an EMBL/GenBank/DDBJ whole genome shotgun (WGS) entry which is preliminary data.</text>
</comment>
<dbReference type="InterPro" id="IPR032710">
    <property type="entry name" value="NTF2-like_dom_sf"/>
</dbReference>
<gene>
    <name evidence="3" type="ORF">SK069_19305</name>
</gene>
<dbReference type="Gene3D" id="3.10.450.50">
    <property type="match status" value="1"/>
</dbReference>
<proteinExistence type="inferred from homology"/>
<dbReference type="EMBL" id="JAXAVX010000019">
    <property type="protein sequence ID" value="MDX8153753.1"/>
    <property type="molecule type" value="Genomic_DNA"/>
</dbReference>
<evidence type="ECO:0000256" key="2">
    <source>
        <dbReference type="ARBA" id="ARBA00023002"/>
    </source>
</evidence>
<dbReference type="EC" id="1.14.-.-" evidence="3"/>
<reference evidence="3 4" key="1">
    <citation type="submission" date="2023-11" db="EMBL/GenBank/DDBJ databases">
        <authorList>
            <person name="Xu M."/>
            <person name="Jiang T."/>
        </authorList>
    </citation>
    <scope>NUCLEOTIDE SEQUENCE [LARGE SCALE GENOMIC DNA]</scope>
    <source>
        <strain evidence="3 4">SD</strain>
    </source>
</reference>
<sequence length="199" mass="22741">MTPEPIAATATDDAVPTEESQRVLVAGDGHGGYAAGGPLDIELLHRVEQFLYREARLADEHEYDAWEALWADDGVYWVPAGHDDIDPTTTMSVIFDNRSRIRLRIRQYHTGKRHSQIPPSSLRRTISNVELLGEDPEDPDLLLVGANFHVFESRERGIVHWVGRYDYKLRRRGESFEIVFKKVRIVANDRPLHTLAFLI</sequence>
<dbReference type="PANTHER" id="PTHR41534:SF2">
    <property type="entry name" value="3-PHENYLPROPIONATE_CINNAMIC ACID DIOXYGENASE SUBUNIT BETA"/>
    <property type="match status" value="1"/>
</dbReference>
<evidence type="ECO:0000313" key="4">
    <source>
        <dbReference type="Proteomes" id="UP001277761"/>
    </source>
</evidence>
<protein>
    <submittedName>
        <fullName evidence="3">Aromatic-ring-hydroxylating dioxygenase subunit beta</fullName>
        <ecNumber evidence="3">1.14.-.-</ecNumber>
    </submittedName>
</protein>
<organism evidence="3 4">
    <name type="scientific">Patulibacter brassicae</name>
    <dbReference type="NCBI Taxonomy" id="1705717"/>
    <lineage>
        <taxon>Bacteria</taxon>
        <taxon>Bacillati</taxon>
        <taxon>Actinomycetota</taxon>
        <taxon>Thermoleophilia</taxon>
        <taxon>Solirubrobacterales</taxon>
        <taxon>Patulibacteraceae</taxon>
        <taxon>Patulibacter</taxon>
    </lineage>
</organism>